<protein>
    <submittedName>
        <fullName evidence="3">ATP-binding protein</fullName>
    </submittedName>
</protein>
<gene>
    <name evidence="3" type="ORF">FDP25_04990</name>
</gene>
<dbReference type="AlphaFoldDB" id="A0A844CXH9"/>
<dbReference type="SUPFAM" id="SSF55874">
    <property type="entry name" value="ATPase domain of HSP90 chaperone/DNA topoisomerase II/histidine kinase"/>
    <property type="match status" value="1"/>
</dbReference>
<dbReference type="InterPro" id="IPR036890">
    <property type="entry name" value="HATPase_C_sf"/>
</dbReference>
<evidence type="ECO:0000256" key="1">
    <source>
        <dbReference type="ARBA" id="ARBA00022527"/>
    </source>
</evidence>
<feature type="domain" description="Histidine kinase/HSP90-like ATPase" evidence="2">
    <location>
        <begin position="15"/>
        <end position="136"/>
    </location>
</feature>
<dbReference type="OrthoDB" id="9792240at2"/>
<dbReference type="Gene3D" id="3.30.565.10">
    <property type="entry name" value="Histidine kinase-like ATPase, C-terminal domain"/>
    <property type="match status" value="1"/>
</dbReference>
<dbReference type="GO" id="GO:0004674">
    <property type="term" value="F:protein serine/threonine kinase activity"/>
    <property type="evidence" value="ECO:0007669"/>
    <property type="project" value="UniProtKB-KW"/>
</dbReference>
<proteinExistence type="predicted"/>
<dbReference type="Proteomes" id="UP000564704">
    <property type="component" value="Unassembled WGS sequence"/>
</dbReference>
<comment type="caution">
    <text evidence="3">The sequence shown here is derived from an EMBL/GenBank/DDBJ whole genome shotgun (WGS) entry which is preliminary data.</text>
</comment>
<keyword evidence="3" id="KW-0547">Nucleotide-binding</keyword>
<keyword evidence="1" id="KW-0808">Transferase</keyword>
<evidence type="ECO:0000313" key="3">
    <source>
        <dbReference type="EMBL" id="MRU14784.1"/>
    </source>
</evidence>
<evidence type="ECO:0000313" key="4">
    <source>
        <dbReference type="Proteomes" id="UP000564704"/>
    </source>
</evidence>
<dbReference type="Pfam" id="PF13581">
    <property type="entry name" value="HATPase_c_2"/>
    <property type="match status" value="1"/>
</dbReference>
<keyword evidence="3" id="KW-0067">ATP-binding</keyword>
<keyword evidence="1" id="KW-0418">Kinase</keyword>
<dbReference type="EMBL" id="SZWE01000001">
    <property type="protein sequence ID" value="MRU14784.1"/>
    <property type="molecule type" value="Genomic_DNA"/>
</dbReference>
<name>A0A844CXH9_9RHOB</name>
<reference evidence="3 4" key="1">
    <citation type="submission" date="2019-05" db="EMBL/GenBank/DDBJ databases">
        <title>Roseovarius bejariae sp. nov., a moderately halophylic bacterium isolated from a saline soil in Rambla Salada (Murcia).</title>
        <authorList>
            <person name="Castro D.J."/>
            <person name="Gomez-Altuve A."/>
            <person name="Reina J.C."/>
            <person name="Rodriguez M."/>
            <person name="Sampedro I."/>
            <person name="Llamas I."/>
            <person name="Martinez-Checa F."/>
        </authorList>
    </citation>
    <scope>NUCLEOTIDE SEQUENCE [LARGE SCALE GENOMIC DNA]</scope>
    <source>
        <strain evidence="3 4">A21</strain>
    </source>
</reference>
<dbReference type="InterPro" id="IPR003594">
    <property type="entry name" value="HATPase_dom"/>
</dbReference>
<dbReference type="PANTHER" id="PTHR35526">
    <property type="entry name" value="ANTI-SIGMA-F FACTOR RSBW-RELATED"/>
    <property type="match status" value="1"/>
</dbReference>
<accession>A0A844CXH9</accession>
<keyword evidence="4" id="KW-1185">Reference proteome</keyword>
<dbReference type="GO" id="GO:0005524">
    <property type="term" value="F:ATP binding"/>
    <property type="evidence" value="ECO:0007669"/>
    <property type="project" value="UniProtKB-KW"/>
</dbReference>
<organism evidence="3 4">
    <name type="scientific">Roseovarius bejariae</name>
    <dbReference type="NCBI Taxonomy" id="2576383"/>
    <lineage>
        <taxon>Bacteria</taxon>
        <taxon>Pseudomonadati</taxon>
        <taxon>Pseudomonadota</taxon>
        <taxon>Alphaproteobacteria</taxon>
        <taxon>Rhodobacterales</taxon>
        <taxon>Roseobacteraceae</taxon>
        <taxon>Roseovarius</taxon>
    </lineage>
</organism>
<keyword evidence="1" id="KW-0723">Serine/threonine-protein kinase</keyword>
<dbReference type="RefSeq" id="WP_154149519.1">
    <property type="nucleotide sequence ID" value="NZ_SZWE01000001.1"/>
</dbReference>
<sequence length="145" mass="15740">MSFRFSLTARATECGVRTLLSDCRARLEAGGIPRRCLGMVELVLAEALNNVVEHAYAEIATGPVSIEATVAHGQVLAHIRDNGAPFPGLEPPPGRLPTSDGEIDNLPEGGFGWFLIRDLCETVEYRREGGGNRLTLGMRLEKHNT</sequence>
<dbReference type="InterPro" id="IPR050267">
    <property type="entry name" value="Anti-sigma-factor_SerPK"/>
</dbReference>
<evidence type="ECO:0000259" key="2">
    <source>
        <dbReference type="Pfam" id="PF13581"/>
    </source>
</evidence>
<dbReference type="CDD" id="cd16936">
    <property type="entry name" value="HATPase_RsbW-like"/>
    <property type="match status" value="1"/>
</dbReference>